<gene>
    <name evidence="2" type="ORF">ACFSJG_13755</name>
</gene>
<evidence type="ECO:0000259" key="1">
    <source>
        <dbReference type="Pfam" id="PF11716"/>
    </source>
</evidence>
<dbReference type="RefSeq" id="WP_378485757.1">
    <property type="nucleotide sequence ID" value="NZ_JBHUFB010000010.1"/>
</dbReference>
<evidence type="ECO:0000313" key="2">
    <source>
        <dbReference type="EMBL" id="MFD1813285.1"/>
    </source>
</evidence>
<dbReference type="InterPro" id="IPR034660">
    <property type="entry name" value="DinB/YfiT-like"/>
</dbReference>
<dbReference type="Gene3D" id="1.20.120.450">
    <property type="entry name" value="dinb family like domain"/>
    <property type="match status" value="1"/>
</dbReference>
<feature type="domain" description="Mycothiol-dependent maleylpyruvate isomerase metal-binding" evidence="1">
    <location>
        <begin position="13"/>
        <end position="97"/>
    </location>
</feature>
<dbReference type="Proteomes" id="UP001597286">
    <property type="component" value="Unassembled WGS sequence"/>
</dbReference>
<name>A0ABW4P795_9NOCA</name>
<dbReference type="NCBIfam" id="TIGR03083">
    <property type="entry name" value="maleylpyruvate isomerase family mycothiol-dependent enzyme"/>
    <property type="match status" value="1"/>
</dbReference>
<dbReference type="Pfam" id="PF11716">
    <property type="entry name" value="MDMPI_N"/>
    <property type="match status" value="1"/>
</dbReference>
<sequence>MGGHTGVREHVVAERAELVGLLAGLDEEQWRTPSLCGGWTVRDVAAHLSLDTVTQARYARMFLRRPMPDAFNDHWVASQRDVPTDVLVAGLAESARSSWFTRYAPRIALADHVVHQQDIRRPLGLPRTIDPERLRLLLGRPDPFAFPFRFTRGLTFVATDLDWRHGSGPEVTGPGESLALAMVGRPIVLDELSGPGVPTLRARMA</sequence>
<dbReference type="InterPro" id="IPR017517">
    <property type="entry name" value="Maleyloyr_isom"/>
</dbReference>
<reference evidence="3" key="1">
    <citation type="journal article" date="2019" name="Int. J. Syst. Evol. Microbiol.">
        <title>The Global Catalogue of Microorganisms (GCM) 10K type strain sequencing project: providing services to taxonomists for standard genome sequencing and annotation.</title>
        <authorList>
            <consortium name="The Broad Institute Genomics Platform"/>
            <consortium name="The Broad Institute Genome Sequencing Center for Infectious Disease"/>
            <person name="Wu L."/>
            <person name="Ma J."/>
        </authorList>
    </citation>
    <scope>NUCLEOTIDE SEQUENCE [LARGE SCALE GENOMIC DNA]</scope>
    <source>
        <strain evidence="3">DT72</strain>
    </source>
</reference>
<comment type="caution">
    <text evidence="2">The sequence shown here is derived from an EMBL/GenBank/DDBJ whole genome shotgun (WGS) entry which is preliminary data.</text>
</comment>
<dbReference type="GO" id="GO:0016853">
    <property type="term" value="F:isomerase activity"/>
    <property type="evidence" value="ECO:0007669"/>
    <property type="project" value="UniProtKB-KW"/>
</dbReference>
<keyword evidence="3" id="KW-1185">Reference proteome</keyword>
<organism evidence="2 3">
    <name type="scientific">Rhodococcus gannanensis</name>
    <dbReference type="NCBI Taxonomy" id="1960308"/>
    <lineage>
        <taxon>Bacteria</taxon>
        <taxon>Bacillati</taxon>
        <taxon>Actinomycetota</taxon>
        <taxon>Actinomycetes</taxon>
        <taxon>Mycobacteriales</taxon>
        <taxon>Nocardiaceae</taxon>
        <taxon>Rhodococcus</taxon>
    </lineage>
</organism>
<dbReference type="SUPFAM" id="SSF109854">
    <property type="entry name" value="DinB/YfiT-like putative metalloenzymes"/>
    <property type="match status" value="1"/>
</dbReference>
<dbReference type="InterPro" id="IPR024344">
    <property type="entry name" value="MDMPI_metal-binding"/>
</dbReference>
<accession>A0ABW4P795</accession>
<keyword evidence="2" id="KW-0413">Isomerase</keyword>
<protein>
    <submittedName>
        <fullName evidence="2">Maleylpyruvate isomerase family mycothiol-dependent enzyme</fullName>
    </submittedName>
</protein>
<evidence type="ECO:0000313" key="3">
    <source>
        <dbReference type="Proteomes" id="UP001597286"/>
    </source>
</evidence>
<proteinExistence type="predicted"/>
<dbReference type="EMBL" id="JBHUFB010000010">
    <property type="protein sequence ID" value="MFD1813285.1"/>
    <property type="molecule type" value="Genomic_DNA"/>
</dbReference>